<evidence type="ECO:0000256" key="1">
    <source>
        <dbReference type="SAM" id="MobiDB-lite"/>
    </source>
</evidence>
<gene>
    <name evidence="2" type="ORF">AMORRO_LOCUS2099</name>
</gene>
<accession>A0A9N8WAN8</accession>
<sequence>MGNTSSVSAENCGPSLTTRCPNTTPTRHSTKYRIIGNGRVVYPLPNSAEEEKIKNINGSICERLAEMLLSTREISGNNFSHEVVISPVGRWGKRAGEFGLACFRELSRKMKSDITAHLGITEQEYDKIIRNSEMEFDVHRSYTTSHRFIGQKIF</sequence>
<keyword evidence="3" id="KW-1185">Reference proteome</keyword>
<protein>
    <submittedName>
        <fullName evidence="2">1518_t:CDS:1</fullName>
    </submittedName>
</protein>
<feature type="region of interest" description="Disordered" evidence="1">
    <location>
        <begin position="1"/>
        <end position="27"/>
    </location>
</feature>
<evidence type="ECO:0000313" key="3">
    <source>
        <dbReference type="Proteomes" id="UP000789342"/>
    </source>
</evidence>
<dbReference type="Proteomes" id="UP000789342">
    <property type="component" value="Unassembled WGS sequence"/>
</dbReference>
<name>A0A9N8WAN8_9GLOM</name>
<dbReference type="EMBL" id="CAJVPV010000858">
    <property type="protein sequence ID" value="CAG8476513.1"/>
    <property type="molecule type" value="Genomic_DNA"/>
</dbReference>
<evidence type="ECO:0000313" key="2">
    <source>
        <dbReference type="EMBL" id="CAG8476513.1"/>
    </source>
</evidence>
<proteinExistence type="predicted"/>
<reference evidence="2" key="1">
    <citation type="submission" date="2021-06" db="EMBL/GenBank/DDBJ databases">
        <authorList>
            <person name="Kallberg Y."/>
            <person name="Tangrot J."/>
            <person name="Rosling A."/>
        </authorList>
    </citation>
    <scope>NUCLEOTIDE SEQUENCE</scope>
    <source>
        <strain evidence="2">CL551</strain>
    </source>
</reference>
<organism evidence="2 3">
    <name type="scientific">Acaulospora morrowiae</name>
    <dbReference type="NCBI Taxonomy" id="94023"/>
    <lineage>
        <taxon>Eukaryota</taxon>
        <taxon>Fungi</taxon>
        <taxon>Fungi incertae sedis</taxon>
        <taxon>Mucoromycota</taxon>
        <taxon>Glomeromycotina</taxon>
        <taxon>Glomeromycetes</taxon>
        <taxon>Diversisporales</taxon>
        <taxon>Acaulosporaceae</taxon>
        <taxon>Acaulospora</taxon>
    </lineage>
</organism>
<dbReference type="AlphaFoldDB" id="A0A9N8WAN8"/>
<comment type="caution">
    <text evidence="2">The sequence shown here is derived from an EMBL/GenBank/DDBJ whole genome shotgun (WGS) entry which is preliminary data.</text>
</comment>